<dbReference type="RefSeq" id="WP_026937206.1">
    <property type="nucleotide sequence ID" value="NZ_CP028426.1"/>
</dbReference>
<feature type="region of interest" description="Disordered" evidence="2">
    <location>
        <begin position="531"/>
        <end position="551"/>
    </location>
</feature>
<evidence type="ECO:0000313" key="4">
    <source>
        <dbReference type="EMBL" id="MDJ1371903.1"/>
    </source>
</evidence>
<evidence type="ECO:0000259" key="3">
    <source>
        <dbReference type="SMART" id="SM00939"/>
    </source>
</evidence>
<organism evidence="4 5">
    <name type="scientific">Gulosibacter molinativorax</name>
    <dbReference type="NCBI Taxonomy" id="256821"/>
    <lineage>
        <taxon>Bacteria</taxon>
        <taxon>Bacillati</taxon>
        <taxon>Actinomycetota</taxon>
        <taxon>Actinomycetes</taxon>
        <taxon>Micrococcales</taxon>
        <taxon>Microbacteriaceae</taxon>
        <taxon>Gulosibacter</taxon>
    </lineage>
</organism>
<reference evidence="4" key="1">
    <citation type="submission" date="2018-03" db="EMBL/GenBank/DDBJ databases">
        <authorList>
            <person name="Nunes O.C."/>
            <person name="Lopes A.R."/>
            <person name="Froufe H."/>
            <person name="Munoz-Merida A."/>
            <person name="Barroso C."/>
            <person name="Egas C."/>
        </authorList>
    </citation>
    <scope>NUCLEOTIDE SEQUENCE</scope>
    <source>
        <strain evidence="4">ON4</strain>
    </source>
</reference>
<dbReference type="InterPro" id="IPR000383">
    <property type="entry name" value="Xaa-Pro-like_dom"/>
</dbReference>
<keyword evidence="5" id="KW-1185">Reference proteome</keyword>
<reference evidence="4" key="2">
    <citation type="journal article" date="2022" name="Sci. Rep.">
        <title>In silico prediction of the enzymes involved in the degradation of the herbicide molinate by Gulosibacter molinativorax ON4T.</title>
        <authorList>
            <person name="Lopes A.R."/>
            <person name="Bunin E."/>
            <person name="Viana A.T."/>
            <person name="Froufe H."/>
            <person name="Munoz-Merida A."/>
            <person name="Pinho D."/>
            <person name="Figueiredo J."/>
            <person name="Barroso C."/>
            <person name="Vaz-Moreira I."/>
            <person name="Bellanger X."/>
            <person name="Egas C."/>
            <person name="Nunes O.C."/>
        </authorList>
    </citation>
    <scope>NUCLEOTIDE SEQUENCE</scope>
    <source>
        <strain evidence="4">ON4</strain>
    </source>
</reference>
<dbReference type="PANTHER" id="PTHR43056">
    <property type="entry name" value="PEPTIDASE S9 PROLYL OLIGOPEPTIDASE"/>
    <property type="match status" value="1"/>
</dbReference>
<protein>
    <recommendedName>
        <fullName evidence="3">Xaa-Pro dipeptidyl-peptidase C-terminal domain-containing protein</fullName>
    </recommendedName>
</protein>
<dbReference type="InterPro" id="IPR050585">
    <property type="entry name" value="Xaa-Pro_dipeptidyl-ppase/CocE"/>
</dbReference>
<dbReference type="Gene3D" id="2.60.120.260">
    <property type="entry name" value="Galactose-binding domain-like"/>
    <property type="match status" value="1"/>
</dbReference>
<evidence type="ECO:0000313" key="5">
    <source>
        <dbReference type="Proteomes" id="UP001170379"/>
    </source>
</evidence>
<dbReference type="SMART" id="SM00939">
    <property type="entry name" value="PepX_C"/>
    <property type="match status" value="1"/>
</dbReference>
<dbReference type="InterPro" id="IPR013736">
    <property type="entry name" value="Xaa-Pro_dipept_C"/>
</dbReference>
<dbReference type="Proteomes" id="UP001170379">
    <property type="component" value="Unassembled WGS sequence"/>
</dbReference>
<keyword evidence="1" id="KW-0378">Hydrolase</keyword>
<comment type="caution">
    <text evidence="4">The sequence shown here is derived from an EMBL/GenBank/DDBJ whole genome shotgun (WGS) entry which is preliminary data.</text>
</comment>
<dbReference type="SUPFAM" id="SSF49785">
    <property type="entry name" value="Galactose-binding domain-like"/>
    <property type="match status" value="1"/>
</dbReference>
<accession>A0ABT7C9L8</accession>
<evidence type="ECO:0000256" key="1">
    <source>
        <dbReference type="ARBA" id="ARBA00022801"/>
    </source>
</evidence>
<gene>
    <name evidence="4" type="ORF">C7K25_11085</name>
</gene>
<sequence length="624" mass="70871">MPNSNDSVAAGSRVELFHEDDNRLIIPGADPVSVQVPWGSDLEGVYFDGYPQLIKDPELEAKPTYELRKEKDVPIVLRDGITIYGDVYRPDTDDEDSKFPVILSYGIWGKDAQEAVAWNKDKPQPYLKSAFWDGSMEAGDYTYAVPRGYVHLIVDPRGTGNSEGAYATQGSVHSPDDIHDVIRWAAKQPWSNGKVGMMGPSSYWLSQAVAASANPPEELVAIHPDELPWWANDNHHGIFDALFYHIEFGVHGNDSTLPRPNRELAKPLPEAMSRYSEEELKERVDEILAHPDIRYNTKWYSGMKYPMKSPNFFDTMLSTFRPEPMPDPSENITVPMYLGVPWGVRLYAWGTFHVWRRAQTPEGQRKLIVYPAGYTPRPYVDFHDETIRWYDYWAKGIDNGIMDEPPIKLFVMGKNKWRFESEWPLSRTEWSKYYLQPGGGLSDAQPSQDAEPEVLDSPAAYETGDVHCLRYTTEPFEQEMEVTGPVSLHLQAAIDQEDTNWIVDLVDIHPDGTRQTLTQGFLKAAFRALDEEESRPGEPVHPRQAPEPVTPGKVEDYEIRFMPTSNVFLPGHRLELTVRNQDDVLSQLGSWGVYMLPTMTAVKHDIHFGESYLNLPIIPAKSAE</sequence>
<dbReference type="EMBL" id="PXVD01000017">
    <property type="protein sequence ID" value="MDJ1371903.1"/>
    <property type="molecule type" value="Genomic_DNA"/>
</dbReference>
<dbReference type="PANTHER" id="PTHR43056:SF10">
    <property type="entry name" value="COCE_NOND FAMILY, PUTATIVE (AFU_ORTHOLOGUE AFUA_7G00600)-RELATED"/>
    <property type="match status" value="1"/>
</dbReference>
<dbReference type="InterPro" id="IPR008979">
    <property type="entry name" value="Galactose-bd-like_sf"/>
</dbReference>
<dbReference type="Pfam" id="PF08530">
    <property type="entry name" value="PepX_C"/>
    <property type="match status" value="1"/>
</dbReference>
<dbReference type="InterPro" id="IPR005674">
    <property type="entry name" value="CocE/Ser_esterase"/>
</dbReference>
<name>A0ABT7C9L8_9MICO</name>
<evidence type="ECO:0000256" key="2">
    <source>
        <dbReference type="SAM" id="MobiDB-lite"/>
    </source>
</evidence>
<dbReference type="InterPro" id="IPR029058">
    <property type="entry name" value="AB_hydrolase_fold"/>
</dbReference>
<feature type="domain" description="Xaa-Pro dipeptidyl-peptidase C-terminal" evidence="3">
    <location>
        <begin position="387"/>
        <end position="617"/>
    </location>
</feature>
<dbReference type="Gene3D" id="3.40.50.1820">
    <property type="entry name" value="alpha/beta hydrolase"/>
    <property type="match status" value="2"/>
</dbReference>
<proteinExistence type="predicted"/>
<dbReference type="SUPFAM" id="SSF53474">
    <property type="entry name" value="alpha/beta-Hydrolases"/>
    <property type="match status" value="1"/>
</dbReference>
<dbReference type="Pfam" id="PF02129">
    <property type="entry name" value="Peptidase_S15"/>
    <property type="match status" value="1"/>
</dbReference>
<dbReference type="NCBIfam" id="TIGR00976">
    <property type="entry name" value="CocE_NonD"/>
    <property type="match status" value="1"/>
</dbReference>